<comment type="caution">
    <text evidence="1">The sequence shown here is derived from an EMBL/GenBank/DDBJ whole genome shotgun (WGS) entry which is preliminary data.</text>
</comment>
<dbReference type="RefSeq" id="XP_066675722.1">
    <property type="nucleotide sequence ID" value="XM_066805949.1"/>
</dbReference>
<reference evidence="1 2" key="1">
    <citation type="submission" date="2023-01" db="EMBL/GenBank/DDBJ databases">
        <title>Analysis of 21 Apiospora genomes using comparative genomics revels a genus with tremendous synthesis potential of carbohydrate active enzymes and secondary metabolites.</title>
        <authorList>
            <person name="Sorensen T."/>
        </authorList>
    </citation>
    <scope>NUCLEOTIDE SEQUENCE [LARGE SCALE GENOMIC DNA]</scope>
    <source>
        <strain evidence="1 2">CBS 114990</strain>
    </source>
</reference>
<evidence type="ECO:0000313" key="1">
    <source>
        <dbReference type="EMBL" id="KAK8094949.1"/>
    </source>
</evidence>
<dbReference type="GeneID" id="92039009"/>
<accession>A0ABR1XEA2</accession>
<protein>
    <submittedName>
        <fullName evidence="1">Ankyrin repeat domain-containing protein 29</fullName>
    </submittedName>
</protein>
<dbReference type="PANTHER" id="PTHR10039:SF15">
    <property type="entry name" value="NACHT DOMAIN-CONTAINING PROTEIN"/>
    <property type="match status" value="1"/>
</dbReference>
<dbReference type="PANTHER" id="PTHR10039">
    <property type="entry name" value="AMELOGENIN"/>
    <property type="match status" value="1"/>
</dbReference>
<keyword evidence="2" id="KW-1185">Reference proteome</keyword>
<dbReference type="Proteomes" id="UP001433268">
    <property type="component" value="Unassembled WGS sequence"/>
</dbReference>
<gene>
    <name evidence="1" type="ORF">PG997_001634</name>
</gene>
<dbReference type="EMBL" id="JAQQWN010000002">
    <property type="protein sequence ID" value="KAK8094949.1"/>
    <property type="molecule type" value="Genomic_DNA"/>
</dbReference>
<proteinExistence type="predicted"/>
<evidence type="ECO:0000313" key="2">
    <source>
        <dbReference type="Proteomes" id="UP001433268"/>
    </source>
</evidence>
<name>A0ABR1XEA2_9PEZI</name>
<organism evidence="1 2">
    <name type="scientific">Apiospora hydei</name>
    <dbReference type="NCBI Taxonomy" id="1337664"/>
    <lineage>
        <taxon>Eukaryota</taxon>
        <taxon>Fungi</taxon>
        <taxon>Dikarya</taxon>
        <taxon>Ascomycota</taxon>
        <taxon>Pezizomycotina</taxon>
        <taxon>Sordariomycetes</taxon>
        <taxon>Xylariomycetidae</taxon>
        <taxon>Amphisphaeriales</taxon>
        <taxon>Apiosporaceae</taxon>
        <taxon>Apiospora</taxon>
    </lineage>
</organism>
<sequence>MSLIERALEELPGDINRVYERALQRSPDLDVTMRALTWLAFSKRRLEIEEFAFLARLKPVYRTGTSDDCLEIKSLYDENLDIAAPEDILRWLPGLVTVHHDDESGNSLKSPAASTTDMWSTNVHQYVRLCHFSLLEFLTSEHEISKPWHIEPSEAQLYIVQSRVASFIYLVDATFFSVHSPDDNRSIDADYTLVRFGSNRMLDTLRGLANVPEQTYTSTLSSLARKLFKPDSQYLSELQDRLIGYSAWHQPQKSRKPLQMLYQRRLKSLIPLVVHLMPEVVDLVDETMSDTALNLAACDGDEMLVKLLLEVKANQPINKKPDTSALRSCFYRGYHLGTDSSRLSCARILIDASSPDAVKRFVENSSDGSNPLGWLTELEWDPEQSPQIANTMIEQGLT</sequence>